<dbReference type="Pfam" id="PF06314">
    <property type="entry name" value="ADC"/>
    <property type="match status" value="1"/>
</dbReference>
<keyword evidence="2" id="KW-1185">Reference proteome</keyword>
<dbReference type="GO" id="GO:0016829">
    <property type="term" value="F:lyase activity"/>
    <property type="evidence" value="ECO:0007669"/>
    <property type="project" value="InterPro"/>
</dbReference>
<comment type="caution">
    <text evidence="1">The sequence shown here is derived from an EMBL/GenBank/DDBJ whole genome shotgun (WGS) entry which is preliminary data.</text>
</comment>
<dbReference type="Proteomes" id="UP000317291">
    <property type="component" value="Unassembled WGS sequence"/>
</dbReference>
<sequence>MAIDIGYQPYPWHYPNATLISVPITCDPDALQRSVADGYTVDRSGRATAWIFSCDSIAGVGRYSEFLVHVPATSRGEQVFTTPYIYVNNDAAVASGREVLGVPKKYAAIDFSSHGDQIVATVSRSGITFVDLSITLDEELPSDKYAGIGEGLSAASSNPSIDGSRLITGGMTSEVNRAVRGRAAINTRPSAADPLYLAEPKASKSMYIRGDFTLQKTTSVPLNEGE</sequence>
<dbReference type="Gene3D" id="2.40.400.10">
    <property type="entry name" value="Acetoacetate decarboxylase-like"/>
    <property type="match status" value="1"/>
</dbReference>
<dbReference type="SUPFAM" id="SSF160104">
    <property type="entry name" value="Acetoacetate decarboxylase-like"/>
    <property type="match status" value="1"/>
</dbReference>
<evidence type="ECO:0000313" key="1">
    <source>
        <dbReference type="EMBL" id="TWS18435.1"/>
    </source>
</evidence>
<dbReference type="OrthoDB" id="1633687at2"/>
<accession>A0A5C5R8Q0</accession>
<name>A0A5C5R8Q0_9ACTN</name>
<proteinExistence type="predicted"/>
<gene>
    <name evidence="1" type="ORF">FK529_15145</name>
</gene>
<dbReference type="InterPro" id="IPR023375">
    <property type="entry name" value="ADC_dom_sf"/>
</dbReference>
<dbReference type="InterPro" id="IPR010451">
    <property type="entry name" value="Acetoacetate_decarboxylase"/>
</dbReference>
<dbReference type="EMBL" id="VIGW01000009">
    <property type="protein sequence ID" value="TWS18435.1"/>
    <property type="molecule type" value="Genomic_DNA"/>
</dbReference>
<dbReference type="AlphaFoldDB" id="A0A5C5R8Q0"/>
<evidence type="ECO:0000313" key="2">
    <source>
        <dbReference type="Proteomes" id="UP000317291"/>
    </source>
</evidence>
<reference evidence="1 2" key="1">
    <citation type="submission" date="2019-06" db="EMBL/GenBank/DDBJ databases">
        <title>Tsukamurella conjunctivitidis sp. nov., Tsukamurella assacharolytica sp. nov. and Tsukamurella sputae sp. nov. isolated from patients with conjunctivitis, bacteraemia (lymphoma) and respiratory infection (sputum) in Hong Kong.</title>
        <authorList>
            <person name="Teng J.L.L."/>
            <person name="Lee H.H."/>
            <person name="Fong J.Y.H."/>
            <person name="Fok K.M.N."/>
            <person name="Lau S.K.P."/>
            <person name="Woo P.C.Y."/>
        </authorList>
    </citation>
    <scope>NUCLEOTIDE SEQUENCE [LARGE SCALE GENOMIC DNA]</scope>
    <source>
        <strain evidence="1 2">HKU71</strain>
    </source>
</reference>
<organism evidence="1 2">
    <name type="scientific">Tsukamurella asaccharolytica</name>
    <dbReference type="NCBI Taxonomy" id="2592067"/>
    <lineage>
        <taxon>Bacteria</taxon>
        <taxon>Bacillati</taxon>
        <taxon>Actinomycetota</taxon>
        <taxon>Actinomycetes</taxon>
        <taxon>Mycobacteriales</taxon>
        <taxon>Tsukamurellaceae</taxon>
        <taxon>Tsukamurella</taxon>
    </lineage>
</organism>
<protein>
    <recommendedName>
        <fullName evidence="3">Acetoacetate decarboxylase</fullName>
    </recommendedName>
</protein>
<dbReference type="RefSeq" id="WP_146562693.1">
    <property type="nucleotide sequence ID" value="NZ_VIGW01000009.1"/>
</dbReference>
<evidence type="ECO:0008006" key="3">
    <source>
        <dbReference type="Google" id="ProtNLM"/>
    </source>
</evidence>